<dbReference type="EnsemblPlants" id="PGSC0003DMT400068621">
    <property type="protein sequence ID" value="PGSC0003DMT400068621"/>
    <property type="gene ID" value="PGSC0003DMG400026681"/>
</dbReference>
<reference evidence="2" key="2">
    <citation type="submission" date="2015-06" db="UniProtKB">
        <authorList>
            <consortium name="EnsemblPlants"/>
        </authorList>
    </citation>
    <scope>IDENTIFICATION</scope>
    <source>
        <strain evidence="2">DM1-3 516 R44</strain>
    </source>
</reference>
<organism evidence="2 3">
    <name type="scientific">Solanum tuberosum</name>
    <name type="common">Potato</name>
    <dbReference type="NCBI Taxonomy" id="4113"/>
    <lineage>
        <taxon>Eukaryota</taxon>
        <taxon>Viridiplantae</taxon>
        <taxon>Streptophyta</taxon>
        <taxon>Embryophyta</taxon>
        <taxon>Tracheophyta</taxon>
        <taxon>Spermatophyta</taxon>
        <taxon>Magnoliopsida</taxon>
        <taxon>eudicotyledons</taxon>
        <taxon>Gunneridae</taxon>
        <taxon>Pentapetalae</taxon>
        <taxon>asterids</taxon>
        <taxon>lamiids</taxon>
        <taxon>Solanales</taxon>
        <taxon>Solanaceae</taxon>
        <taxon>Solanoideae</taxon>
        <taxon>Solaneae</taxon>
        <taxon>Solanum</taxon>
    </lineage>
</organism>
<dbReference type="HOGENOM" id="CLU_2473345_0_0_1"/>
<reference evidence="3" key="1">
    <citation type="journal article" date="2011" name="Nature">
        <title>Genome sequence and analysis of the tuber crop potato.</title>
        <authorList>
            <consortium name="The Potato Genome Sequencing Consortium"/>
        </authorList>
    </citation>
    <scope>NUCLEOTIDE SEQUENCE [LARGE SCALE GENOMIC DNA]</scope>
    <source>
        <strain evidence="3">cv. DM1-3 516 R44</strain>
    </source>
</reference>
<dbReference type="Proteomes" id="UP000011115">
    <property type="component" value="Unassembled WGS sequence"/>
</dbReference>
<dbReference type="PaxDb" id="4113-PGSC0003DMT400068621"/>
<feature type="compositionally biased region" description="Polar residues" evidence="1">
    <location>
        <begin position="1"/>
        <end position="14"/>
    </location>
</feature>
<dbReference type="InParanoid" id="M1CJA4"/>
<evidence type="ECO:0000256" key="1">
    <source>
        <dbReference type="SAM" id="MobiDB-lite"/>
    </source>
</evidence>
<dbReference type="AlphaFoldDB" id="M1CJA4"/>
<name>M1CJA4_SOLTU</name>
<proteinExistence type="predicted"/>
<feature type="region of interest" description="Disordered" evidence="1">
    <location>
        <begin position="1"/>
        <end position="30"/>
    </location>
</feature>
<keyword evidence="3" id="KW-1185">Reference proteome</keyword>
<dbReference type="Gramene" id="PGSC0003DMT400068621">
    <property type="protein sequence ID" value="PGSC0003DMT400068621"/>
    <property type="gene ID" value="PGSC0003DMG400026681"/>
</dbReference>
<accession>M1CJA4</accession>
<protein>
    <submittedName>
        <fullName evidence="2">Cyclin A1</fullName>
    </submittedName>
</protein>
<evidence type="ECO:0000313" key="2">
    <source>
        <dbReference type="EnsemblPlants" id="PGSC0003DMT400068621"/>
    </source>
</evidence>
<evidence type="ECO:0000313" key="3">
    <source>
        <dbReference type="Proteomes" id="UP000011115"/>
    </source>
</evidence>
<sequence length="88" mass="9586">MVANSSGLENNQPGKLNARAAKKRPAISNISNHTTVSARNSISHSSKLVFTVDNKLKKRLILVSKVVTSLESFLALEADKRDVLVDLE</sequence>